<evidence type="ECO:0000256" key="3">
    <source>
        <dbReference type="ARBA" id="ARBA00004496"/>
    </source>
</evidence>
<comment type="similarity">
    <text evidence="4 15">Belongs to the D-alanine--D-alanine ligase family.</text>
</comment>
<comment type="function">
    <text evidence="15">Cell wall formation.</text>
</comment>
<comment type="pathway">
    <text evidence="15">Cell wall biogenesis; peptidoglycan biosynthesis.</text>
</comment>
<dbReference type="EMBL" id="JBHSGO010000039">
    <property type="protein sequence ID" value="MFC4665423.1"/>
    <property type="molecule type" value="Genomic_DNA"/>
</dbReference>
<keyword evidence="8" id="KW-0479">Metal-binding</keyword>
<evidence type="ECO:0000256" key="8">
    <source>
        <dbReference type="ARBA" id="ARBA00022723"/>
    </source>
</evidence>
<comment type="caution">
    <text evidence="18">The sequence shown here is derived from an EMBL/GenBank/DDBJ whole genome shotgun (WGS) entry which is preliminary data.</text>
</comment>
<sequence>MNQSIIAVVAGGYSGEWKVSIASAKSLMQWIDRSKFSPYLIKLDHEGWSVVEGPQGESLNLPVDKNVFGCTLGNGETIRFEYAFITIHGTPGENGLLQGYFDMLQIPYNTGGVLTESLTFDKFACNHYLSSFPDIHVAKSIQVRTLHNIPKEDDVVMQLGLPVFVKPNAGGSSIATFKVSNKEDLLPAIKKAFDEANEVLIESLLTGTEVTCGCYYSEGKGCVALPLTEVVSHNTFFDYEAKYKGAVDEITPARIPDDLRDRLQSLTMKIYGYVHAHGFIRADYIVNESGVPYLLEVNTTPGMTATSFIPQQVRAAGMTMTEVLTDIISQKLS</sequence>
<dbReference type="InterPro" id="IPR011095">
    <property type="entry name" value="Dala_Dala_lig_C"/>
</dbReference>
<dbReference type="PROSITE" id="PS00843">
    <property type="entry name" value="DALA_DALA_LIGASE_1"/>
    <property type="match status" value="1"/>
</dbReference>
<dbReference type="SUPFAM" id="SSF56059">
    <property type="entry name" value="Glutathione synthetase ATP-binding domain-like"/>
    <property type="match status" value="1"/>
</dbReference>
<dbReference type="InterPro" id="IPR005905">
    <property type="entry name" value="D_ala_D_ala"/>
</dbReference>
<reference evidence="19" key="1">
    <citation type="journal article" date="2019" name="Int. J. Syst. Evol. Microbiol.">
        <title>The Global Catalogue of Microorganisms (GCM) 10K type strain sequencing project: providing services to taxonomists for standard genome sequencing and annotation.</title>
        <authorList>
            <consortium name="The Broad Institute Genomics Platform"/>
            <consortium name="The Broad Institute Genome Sequencing Center for Infectious Disease"/>
            <person name="Wu L."/>
            <person name="Ma J."/>
        </authorList>
    </citation>
    <scope>NUCLEOTIDE SEQUENCE [LARGE SCALE GENOMIC DNA]</scope>
    <source>
        <strain evidence="19">CGMCC 4.7357</strain>
    </source>
</reference>
<evidence type="ECO:0000256" key="9">
    <source>
        <dbReference type="ARBA" id="ARBA00022741"/>
    </source>
</evidence>
<dbReference type="InterPro" id="IPR011127">
    <property type="entry name" value="Dala_Dala_lig_N"/>
</dbReference>
<dbReference type="Pfam" id="PF01820">
    <property type="entry name" value="Dala_Dala_lig_N"/>
    <property type="match status" value="1"/>
</dbReference>
<keyword evidence="10 16" id="KW-0067">ATP-binding</keyword>
<evidence type="ECO:0000256" key="16">
    <source>
        <dbReference type="PROSITE-ProRule" id="PRU00409"/>
    </source>
</evidence>
<dbReference type="PROSITE" id="PS00844">
    <property type="entry name" value="DALA_DALA_LIGASE_2"/>
    <property type="match status" value="1"/>
</dbReference>
<dbReference type="NCBIfam" id="NF002527">
    <property type="entry name" value="PRK01966.1-3"/>
    <property type="match status" value="1"/>
</dbReference>
<keyword evidence="13 15" id="KW-0961">Cell wall biogenesis/degradation</keyword>
<dbReference type="InterPro" id="IPR000291">
    <property type="entry name" value="D-Ala_lig_Van_CS"/>
</dbReference>
<protein>
    <recommendedName>
        <fullName evidence="5 15">D-alanine--D-alanine ligase</fullName>
        <ecNumber evidence="5 15">6.3.2.4</ecNumber>
    </recommendedName>
    <alternativeName>
        <fullName evidence="15">D-Ala-D-Ala ligase</fullName>
    </alternativeName>
    <alternativeName>
        <fullName evidence="15">D-alanylalanine synthetase</fullName>
    </alternativeName>
</protein>
<dbReference type="Gene3D" id="3.30.1490.20">
    <property type="entry name" value="ATP-grasp fold, A domain"/>
    <property type="match status" value="1"/>
</dbReference>
<evidence type="ECO:0000256" key="15">
    <source>
        <dbReference type="HAMAP-Rule" id="MF_00047"/>
    </source>
</evidence>
<evidence type="ECO:0000256" key="11">
    <source>
        <dbReference type="ARBA" id="ARBA00022960"/>
    </source>
</evidence>
<dbReference type="HAMAP" id="MF_00047">
    <property type="entry name" value="Dala_Dala_lig"/>
    <property type="match status" value="1"/>
</dbReference>
<dbReference type="EC" id="6.3.2.4" evidence="5 15"/>
<evidence type="ECO:0000256" key="12">
    <source>
        <dbReference type="ARBA" id="ARBA00022984"/>
    </source>
</evidence>
<evidence type="ECO:0000256" key="7">
    <source>
        <dbReference type="ARBA" id="ARBA00022598"/>
    </source>
</evidence>
<dbReference type="PANTHER" id="PTHR23132">
    <property type="entry name" value="D-ALANINE--D-ALANINE LIGASE"/>
    <property type="match status" value="1"/>
</dbReference>
<dbReference type="PROSITE" id="PS50975">
    <property type="entry name" value="ATP_GRASP"/>
    <property type="match status" value="1"/>
</dbReference>
<keyword evidence="19" id="KW-1185">Reference proteome</keyword>
<dbReference type="PIRSF" id="PIRSF039102">
    <property type="entry name" value="Ddl/VanB"/>
    <property type="match status" value="1"/>
</dbReference>
<dbReference type="SUPFAM" id="SSF52440">
    <property type="entry name" value="PreATP-grasp domain"/>
    <property type="match status" value="1"/>
</dbReference>
<comment type="cofactor">
    <cofactor evidence="1">
        <name>Mn(2+)</name>
        <dbReference type="ChEBI" id="CHEBI:29035"/>
    </cofactor>
</comment>
<dbReference type="Gene3D" id="3.40.50.20">
    <property type="match status" value="1"/>
</dbReference>
<keyword evidence="12 15" id="KW-0573">Peptidoglycan synthesis</keyword>
<evidence type="ECO:0000313" key="19">
    <source>
        <dbReference type="Proteomes" id="UP001596020"/>
    </source>
</evidence>
<dbReference type="RefSeq" id="WP_380077589.1">
    <property type="nucleotide sequence ID" value="NZ_JBHSGO010000039.1"/>
</dbReference>
<dbReference type="InterPro" id="IPR013815">
    <property type="entry name" value="ATP_grasp_subdomain_1"/>
</dbReference>
<dbReference type="PANTHER" id="PTHR23132:SF23">
    <property type="entry name" value="D-ALANINE--D-ALANINE LIGASE B"/>
    <property type="match status" value="1"/>
</dbReference>
<gene>
    <name evidence="15" type="primary">ddl</name>
    <name evidence="18" type="ORF">ACFO3G_02165</name>
</gene>
<dbReference type="Gene3D" id="3.30.470.20">
    <property type="entry name" value="ATP-grasp fold, B domain"/>
    <property type="match status" value="1"/>
</dbReference>
<organism evidence="18 19">
    <name type="scientific">Falsiporphyromonas endometrii</name>
    <dbReference type="NCBI Taxonomy" id="1387297"/>
    <lineage>
        <taxon>Bacteria</taxon>
        <taxon>Pseudomonadati</taxon>
        <taxon>Bacteroidota</taxon>
        <taxon>Bacteroidia</taxon>
        <taxon>Bacteroidales</taxon>
        <taxon>Porphyromonadaceae</taxon>
        <taxon>Falsiporphyromonas</taxon>
    </lineage>
</organism>
<evidence type="ECO:0000256" key="10">
    <source>
        <dbReference type="ARBA" id="ARBA00022840"/>
    </source>
</evidence>
<name>A0ABV9K6E2_9PORP</name>
<evidence type="ECO:0000256" key="4">
    <source>
        <dbReference type="ARBA" id="ARBA00010871"/>
    </source>
</evidence>
<evidence type="ECO:0000256" key="6">
    <source>
        <dbReference type="ARBA" id="ARBA00022490"/>
    </source>
</evidence>
<comment type="catalytic activity">
    <reaction evidence="14 15">
        <text>2 D-alanine + ATP = D-alanyl-D-alanine + ADP + phosphate + H(+)</text>
        <dbReference type="Rhea" id="RHEA:11224"/>
        <dbReference type="ChEBI" id="CHEBI:15378"/>
        <dbReference type="ChEBI" id="CHEBI:30616"/>
        <dbReference type="ChEBI" id="CHEBI:43474"/>
        <dbReference type="ChEBI" id="CHEBI:57416"/>
        <dbReference type="ChEBI" id="CHEBI:57822"/>
        <dbReference type="ChEBI" id="CHEBI:456216"/>
        <dbReference type="EC" id="6.3.2.4"/>
    </reaction>
</comment>
<feature type="domain" description="ATP-grasp" evidence="17">
    <location>
        <begin position="127"/>
        <end position="329"/>
    </location>
</feature>
<proteinExistence type="inferred from homology"/>
<comment type="subcellular location">
    <subcellularLocation>
        <location evidence="3 15">Cytoplasm</location>
    </subcellularLocation>
</comment>
<evidence type="ECO:0000256" key="5">
    <source>
        <dbReference type="ARBA" id="ARBA00012216"/>
    </source>
</evidence>
<evidence type="ECO:0000256" key="14">
    <source>
        <dbReference type="ARBA" id="ARBA00047614"/>
    </source>
</evidence>
<keyword evidence="6 15" id="KW-0963">Cytoplasm</keyword>
<accession>A0ABV9K6E2</accession>
<evidence type="ECO:0000256" key="1">
    <source>
        <dbReference type="ARBA" id="ARBA00001936"/>
    </source>
</evidence>
<evidence type="ECO:0000256" key="13">
    <source>
        <dbReference type="ARBA" id="ARBA00023316"/>
    </source>
</evidence>
<keyword evidence="9 16" id="KW-0547">Nucleotide-binding</keyword>
<evidence type="ECO:0000256" key="2">
    <source>
        <dbReference type="ARBA" id="ARBA00001946"/>
    </source>
</evidence>
<dbReference type="GO" id="GO:0008716">
    <property type="term" value="F:D-alanine-D-alanine ligase activity"/>
    <property type="evidence" value="ECO:0007669"/>
    <property type="project" value="UniProtKB-EC"/>
</dbReference>
<dbReference type="Proteomes" id="UP001596020">
    <property type="component" value="Unassembled WGS sequence"/>
</dbReference>
<dbReference type="Pfam" id="PF07478">
    <property type="entry name" value="Dala_Dala_lig_C"/>
    <property type="match status" value="1"/>
</dbReference>
<dbReference type="InterPro" id="IPR011761">
    <property type="entry name" value="ATP-grasp"/>
</dbReference>
<evidence type="ECO:0000259" key="17">
    <source>
        <dbReference type="PROSITE" id="PS50975"/>
    </source>
</evidence>
<keyword evidence="11 15" id="KW-0133">Cell shape</keyword>
<keyword evidence="7 15" id="KW-0436">Ligase</keyword>
<evidence type="ECO:0000313" key="18">
    <source>
        <dbReference type="EMBL" id="MFC4665423.1"/>
    </source>
</evidence>
<comment type="cofactor">
    <cofactor evidence="2">
        <name>Mg(2+)</name>
        <dbReference type="ChEBI" id="CHEBI:18420"/>
    </cofactor>
</comment>
<dbReference type="InterPro" id="IPR016185">
    <property type="entry name" value="PreATP-grasp_dom_sf"/>
</dbReference>